<name>A0A0C1EC80_9BACT</name>
<evidence type="ECO:0000313" key="1">
    <source>
        <dbReference type="EMBL" id="KIA78687.1"/>
    </source>
</evidence>
<proteinExistence type="predicted"/>
<accession>A0A0C1EC80</accession>
<dbReference type="InterPro" id="IPR029063">
    <property type="entry name" value="SAM-dependent_MTases_sf"/>
</dbReference>
<comment type="caution">
    <text evidence="1">The sequence shown here is derived from an EMBL/GenBank/DDBJ whole genome shotgun (WGS) entry which is preliminary data.</text>
</comment>
<protein>
    <submittedName>
        <fullName evidence="1">Uncharacterized protein</fullName>
    </submittedName>
</protein>
<dbReference type="AlphaFoldDB" id="A0A0C1EC80"/>
<gene>
    <name evidence="1" type="ORF">DB43_DP00440</name>
</gene>
<dbReference type="Gene3D" id="3.40.50.150">
    <property type="entry name" value="Vaccinia Virus protein VP39"/>
    <property type="match status" value="1"/>
</dbReference>
<dbReference type="PATRIC" id="fig|83552.4.peg.122"/>
<sequence length="358" mass="41099">MMKKTLLALLLLPILAYANDITLISKELYTFNIHDLRNFQRVFGIFSFVETGTAGGETTELAAKTFPQVHSIEIFENNYRIAKKRLDKYPNVRLYLGDTCVLLKDMIQLAPQRRLYWLDAHCSGEGTGGIPGYNPIPTELNIIKAYGSADDVILIDDIRGMYFPDQRALLPVREMYAQIKEMNPHHEFYTIGDIVLIFNRKFYPHVVVSDLVKACSASLLFDPENQAESYLQDIVDKELFGIAASKPYSAEGEKIGKLYQRFYASSGKNGGEITYLLWKALQDLGNHFYNEAAQHFKTLQQTPFAHWRIAAYQVRALILDQRVEEAREVFQQSVQQAYEDYPVIVKQILNDGWIEYLK</sequence>
<dbReference type="Proteomes" id="UP000031307">
    <property type="component" value="Unassembled WGS sequence"/>
</dbReference>
<dbReference type="EMBL" id="JSAM01000010">
    <property type="protein sequence ID" value="KIA78687.1"/>
    <property type="molecule type" value="Genomic_DNA"/>
</dbReference>
<organism evidence="1 2">
    <name type="scientific">Parachlamydia acanthamoebae</name>
    <dbReference type="NCBI Taxonomy" id="83552"/>
    <lineage>
        <taxon>Bacteria</taxon>
        <taxon>Pseudomonadati</taxon>
        <taxon>Chlamydiota</taxon>
        <taxon>Chlamydiia</taxon>
        <taxon>Parachlamydiales</taxon>
        <taxon>Parachlamydiaceae</taxon>
        <taxon>Parachlamydia</taxon>
    </lineage>
</organism>
<dbReference type="SUPFAM" id="SSF53335">
    <property type="entry name" value="S-adenosyl-L-methionine-dependent methyltransferases"/>
    <property type="match status" value="1"/>
</dbReference>
<evidence type="ECO:0000313" key="2">
    <source>
        <dbReference type="Proteomes" id="UP000031307"/>
    </source>
</evidence>
<reference evidence="1 2" key="1">
    <citation type="journal article" date="2014" name="Mol. Biol. Evol.">
        <title>Massive expansion of Ubiquitination-related gene families within the Chlamydiae.</title>
        <authorList>
            <person name="Domman D."/>
            <person name="Collingro A."/>
            <person name="Lagkouvardos I."/>
            <person name="Gehre L."/>
            <person name="Weinmaier T."/>
            <person name="Rattei T."/>
            <person name="Subtil A."/>
            <person name="Horn M."/>
        </authorList>
    </citation>
    <scope>NUCLEOTIDE SEQUENCE [LARGE SCALE GENOMIC DNA]</scope>
    <source>
        <strain evidence="1 2">OEW1</strain>
    </source>
</reference>